<name>A0ABU3NQB3_9CHLR</name>
<dbReference type="Proteomes" id="UP001254165">
    <property type="component" value="Unassembled WGS sequence"/>
</dbReference>
<dbReference type="Gene3D" id="3.40.50.2000">
    <property type="entry name" value="Glycogen Phosphorylase B"/>
    <property type="match status" value="2"/>
</dbReference>
<evidence type="ECO:0000313" key="4">
    <source>
        <dbReference type="EMBL" id="MDT8898585.1"/>
    </source>
</evidence>
<evidence type="ECO:0000313" key="5">
    <source>
        <dbReference type="Proteomes" id="UP001254165"/>
    </source>
</evidence>
<evidence type="ECO:0000259" key="3">
    <source>
        <dbReference type="Pfam" id="PF13439"/>
    </source>
</evidence>
<dbReference type="RefSeq" id="WP_315625248.1">
    <property type="nucleotide sequence ID" value="NZ_JAUHMF010000002.1"/>
</dbReference>
<organism evidence="4 5">
    <name type="scientific">Thermanaerothrix solaris</name>
    <dbReference type="NCBI Taxonomy" id="3058434"/>
    <lineage>
        <taxon>Bacteria</taxon>
        <taxon>Bacillati</taxon>
        <taxon>Chloroflexota</taxon>
        <taxon>Anaerolineae</taxon>
        <taxon>Anaerolineales</taxon>
        <taxon>Anaerolineaceae</taxon>
        <taxon>Thermanaerothrix</taxon>
    </lineage>
</organism>
<accession>A0ABU3NQB3</accession>
<evidence type="ECO:0000256" key="1">
    <source>
        <dbReference type="ARBA" id="ARBA00022676"/>
    </source>
</evidence>
<dbReference type="EC" id="2.4.-.-" evidence="4"/>
<reference evidence="4 5" key="1">
    <citation type="submission" date="2023-07" db="EMBL/GenBank/DDBJ databases">
        <title>Novel species of Thermanaerothrix with wide hydrolytic capabilities.</title>
        <authorList>
            <person name="Zayulina K.S."/>
            <person name="Podosokorskaya O.A."/>
            <person name="Elcheninov A.G."/>
        </authorList>
    </citation>
    <scope>NUCLEOTIDE SEQUENCE [LARGE SCALE GENOMIC DNA]</scope>
    <source>
        <strain evidence="4 5">4228-RoL</strain>
    </source>
</reference>
<dbReference type="GO" id="GO:0016757">
    <property type="term" value="F:glycosyltransferase activity"/>
    <property type="evidence" value="ECO:0007669"/>
    <property type="project" value="UniProtKB-KW"/>
</dbReference>
<comment type="caution">
    <text evidence="4">The sequence shown here is derived from an EMBL/GenBank/DDBJ whole genome shotgun (WGS) entry which is preliminary data.</text>
</comment>
<keyword evidence="1 4" id="KW-0328">Glycosyltransferase</keyword>
<dbReference type="SUPFAM" id="SSF53756">
    <property type="entry name" value="UDP-Glycosyltransferase/glycogen phosphorylase"/>
    <property type="match status" value="1"/>
</dbReference>
<keyword evidence="2 4" id="KW-0808">Transferase</keyword>
<gene>
    <name evidence="4" type="ORF">QYE77_09915</name>
</gene>
<proteinExistence type="predicted"/>
<dbReference type="Pfam" id="PF13439">
    <property type="entry name" value="Glyco_transf_4"/>
    <property type="match status" value="1"/>
</dbReference>
<dbReference type="PANTHER" id="PTHR12526:SF510">
    <property type="entry name" value="D-INOSITOL 3-PHOSPHATE GLYCOSYLTRANSFERASE"/>
    <property type="match status" value="1"/>
</dbReference>
<feature type="domain" description="Glycosyltransferase subfamily 4-like N-terminal" evidence="3">
    <location>
        <begin position="14"/>
        <end position="176"/>
    </location>
</feature>
<sequence>MRVALIGPVYPYRGGIAHYTASLAEAFQQVGHEVLIYSFLRQYPYWLYPGKSDKEPSQQNIYFPVVYTIDTMNPYTWVGTAKSIKEDHPDLVVFQWWTTFMSPAFTTIGYYCRQQQFPVVFLIHNVYPHEKRWLDRGLAWLTLRLGDAFIVQSDQEKNKLLSLLPNARVYLHPHPVYFPFAGLRLDNISAKTHLGLDTSLPVVLFFGIVRPYKGLSLLLEAIAVLKQRGYFIQVLVVGEFWEDINKYQQLIRKLEISDLVYLENRYIPNEEVPLYFSAADIFVAPYISGTQSGAVKLAMGFGLPIVVSDIICDDVLCNSDIVVKFPVRDTGQLAVAIQHALEKKMRMDTSISEDKGPTNNLWLDLAMLFQKVLSDTSSLKNRGISESQ</sequence>
<dbReference type="Pfam" id="PF13692">
    <property type="entry name" value="Glyco_trans_1_4"/>
    <property type="match status" value="1"/>
</dbReference>
<keyword evidence="5" id="KW-1185">Reference proteome</keyword>
<dbReference type="PANTHER" id="PTHR12526">
    <property type="entry name" value="GLYCOSYLTRANSFERASE"/>
    <property type="match status" value="1"/>
</dbReference>
<evidence type="ECO:0000256" key="2">
    <source>
        <dbReference type="ARBA" id="ARBA00022679"/>
    </source>
</evidence>
<protein>
    <submittedName>
        <fullName evidence="4">Glycosyltransferase</fullName>
        <ecNumber evidence="4">2.4.-.-</ecNumber>
    </submittedName>
</protein>
<dbReference type="InterPro" id="IPR028098">
    <property type="entry name" value="Glyco_trans_4-like_N"/>
</dbReference>
<dbReference type="EMBL" id="JAUHMF010000002">
    <property type="protein sequence ID" value="MDT8898585.1"/>
    <property type="molecule type" value="Genomic_DNA"/>
</dbReference>